<evidence type="ECO:0000256" key="7">
    <source>
        <dbReference type="ARBA" id="ARBA00023136"/>
    </source>
</evidence>
<dbReference type="HAMAP" id="MF_00033">
    <property type="entry name" value="MurG"/>
    <property type="match status" value="1"/>
</dbReference>
<dbReference type="OrthoDB" id="9808936at2"/>
<keyword evidence="8 10" id="KW-0131">Cell cycle</keyword>
<evidence type="ECO:0000256" key="10">
    <source>
        <dbReference type="HAMAP-Rule" id="MF_00033"/>
    </source>
</evidence>
<dbReference type="Pfam" id="PF03033">
    <property type="entry name" value="Glyco_transf_28"/>
    <property type="match status" value="1"/>
</dbReference>
<dbReference type="InterPro" id="IPR007235">
    <property type="entry name" value="Glyco_trans_28_C"/>
</dbReference>
<evidence type="ECO:0000256" key="2">
    <source>
        <dbReference type="ARBA" id="ARBA00022618"/>
    </source>
</evidence>
<feature type="binding site" evidence="10">
    <location>
        <position position="128"/>
    </location>
    <ligand>
        <name>UDP-N-acetyl-alpha-D-glucosamine</name>
        <dbReference type="ChEBI" id="CHEBI:57705"/>
    </ligand>
</feature>
<evidence type="ECO:0000256" key="6">
    <source>
        <dbReference type="ARBA" id="ARBA00022984"/>
    </source>
</evidence>
<comment type="subcellular location">
    <subcellularLocation>
        <location evidence="10">Cell membrane</location>
        <topology evidence="10">Peripheral membrane protein</topology>
        <orientation evidence="10">Cytoplasmic side</orientation>
    </subcellularLocation>
</comment>
<dbReference type="Proteomes" id="UP000315700">
    <property type="component" value="Chromosome"/>
</dbReference>
<comment type="caution">
    <text evidence="10">Lacks conserved residue(s) required for the propagation of feature annotation.</text>
</comment>
<dbReference type="GO" id="GO:0005886">
    <property type="term" value="C:plasma membrane"/>
    <property type="evidence" value="ECO:0007669"/>
    <property type="project" value="UniProtKB-SubCell"/>
</dbReference>
<dbReference type="GO" id="GO:0051301">
    <property type="term" value="P:cell division"/>
    <property type="evidence" value="ECO:0007669"/>
    <property type="project" value="UniProtKB-KW"/>
</dbReference>
<accession>A0A517SJQ6</accession>
<sequence length="371" mass="40049">MTHTGPHILIATGGSGGHLYPAFAVADEIERRWSGAQVRFTIGPRDIERDICRSENREAQVLPLVSTSEARRHPVRFLTGYWRARRVARELLRSFQPTCVIGAGGFTMGPVVQASLAAHIPVVLLEQNVIPGRATRWFSRRADTICSSFEVLTPPLSQARVVVTGNPVRAAIAGIAKHPELGRQNLLVMGGSQGARGLNEGLVWLAEDHPAALASWNVVHQTGGDESAREVSSAYARMTITARVMPFISDMAGEYTRADLVIARAGATSLAELACAGIPAVLVPYPFARDLHQHTNARVFSERGAALVVEQGADPATTGERLLAALESLGSDARRIAMSEQMKRLARPDAAARVVDVIAAAIERRGLHREF</sequence>
<dbReference type="EMBL" id="CP036271">
    <property type="protein sequence ID" value="QDT56336.1"/>
    <property type="molecule type" value="Genomic_DNA"/>
</dbReference>
<dbReference type="GO" id="GO:0071555">
    <property type="term" value="P:cell wall organization"/>
    <property type="evidence" value="ECO:0007669"/>
    <property type="project" value="UniProtKB-KW"/>
</dbReference>
<organism evidence="13 14">
    <name type="scientific">Caulifigura coniformis</name>
    <dbReference type="NCBI Taxonomy" id="2527983"/>
    <lineage>
        <taxon>Bacteria</taxon>
        <taxon>Pseudomonadati</taxon>
        <taxon>Planctomycetota</taxon>
        <taxon>Planctomycetia</taxon>
        <taxon>Planctomycetales</taxon>
        <taxon>Planctomycetaceae</taxon>
        <taxon>Caulifigura</taxon>
    </lineage>
</organism>
<evidence type="ECO:0000256" key="4">
    <source>
        <dbReference type="ARBA" id="ARBA00022679"/>
    </source>
</evidence>
<name>A0A517SJQ6_9PLAN</name>
<dbReference type="PANTHER" id="PTHR21015">
    <property type="entry name" value="UDP-N-ACETYLGLUCOSAMINE--N-ACETYLMURAMYL-(PENTAPEPTIDE) PYROPHOSPHORYL-UNDECAPRENOL N-ACETYLGLUCOSAMINE TRANSFERASE 1"/>
    <property type="match status" value="1"/>
</dbReference>
<dbReference type="InterPro" id="IPR006009">
    <property type="entry name" value="GlcNAc_MurG"/>
</dbReference>
<dbReference type="GO" id="GO:0009252">
    <property type="term" value="P:peptidoglycan biosynthetic process"/>
    <property type="evidence" value="ECO:0007669"/>
    <property type="project" value="UniProtKB-UniRule"/>
</dbReference>
<feature type="binding site" evidence="10">
    <location>
        <position position="248"/>
    </location>
    <ligand>
        <name>UDP-N-acetyl-alpha-D-glucosamine</name>
        <dbReference type="ChEBI" id="CHEBI:57705"/>
    </ligand>
</feature>
<dbReference type="EC" id="2.4.1.227" evidence="10"/>
<keyword evidence="9 10" id="KW-0961">Cell wall biogenesis/degradation</keyword>
<comment type="pathway">
    <text evidence="10">Cell wall biogenesis; peptidoglycan biosynthesis.</text>
</comment>
<evidence type="ECO:0000313" key="13">
    <source>
        <dbReference type="EMBL" id="QDT56336.1"/>
    </source>
</evidence>
<dbReference type="PANTHER" id="PTHR21015:SF22">
    <property type="entry name" value="GLYCOSYLTRANSFERASE"/>
    <property type="match status" value="1"/>
</dbReference>
<comment type="similarity">
    <text evidence="10">Belongs to the glycosyltransferase 28 family. MurG subfamily.</text>
</comment>
<keyword evidence="4 10" id="KW-0808">Transferase</keyword>
<evidence type="ECO:0000256" key="9">
    <source>
        <dbReference type="ARBA" id="ARBA00023316"/>
    </source>
</evidence>
<feature type="binding site" evidence="10">
    <location>
        <position position="293"/>
    </location>
    <ligand>
        <name>UDP-N-acetyl-alpha-D-glucosamine</name>
        <dbReference type="ChEBI" id="CHEBI:57705"/>
    </ligand>
</feature>
<dbReference type="Gene3D" id="3.40.50.2000">
    <property type="entry name" value="Glycogen Phosphorylase B"/>
    <property type="match status" value="2"/>
</dbReference>
<comment type="catalytic activity">
    <reaction evidence="10">
        <text>di-trans,octa-cis-undecaprenyl diphospho-N-acetyl-alpha-D-muramoyl-L-alanyl-D-glutamyl-meso-2,6-diaminopimeloyl-D-alanyl-D-alanine + UDP-N-acetyl-alpha-D-glucosamine = di-trans,octa-cis-undecaprenyl diphospho-[N-acetyl-alpha-D-glucosaminyl-(1-&gt;4)]-N-acetyl-alpha-D-muramoyl-L-alanyl-D-glutamyl-meso-2,6-diaminopimeloyl-D-alanyl-D-alanine + UDP + H(+)</text>
        <dbReference type="Rhea" id="RHEA:31227"/>
        <dbReference type="ChEBI" id="CHEBI:15378"/>
        <dbReference type="ChEBI" id="CHEBI:57705"/>
        <dbReference type="ChEBI" id="CHEBI:58223"/>
        <dbReference type="ChEBI" id="CHEBI:61387"/>
        <dbReference type="ChEBI" id="CHEBI:61388"/>
        <dbReference type="EC" id="2.4.1.227"/>
    </reaction>
</comment>
<dbReference type="KEGG" id="ccos:Pan44_43890"/>
<keyword evidence="7 10" id="KW-0472">Membrane</keyword>
<proteinExistence type="inferred from homology"/>
<dbReference type="InParanoid" id="A0A517SJQ6"/>
<dbReference type="Pfam" id="PF04101">
    <property type="entry name" value="Glyco_tran_28_C"/>
    <property type="match status" value="1"/>
</dbReference>
<comment type="function">
    <text evidence="10">Cell wall formation. Catalyzes the transfer of a GlcNAc subunit on undecaprenyl-pyrophosphoryl-MurNAc-pentapeptide (lipid intermediate I) to form undecaprenyl-pyrophosphoryl-MurNAc-(pentapeptide)GlcNAc (lipid intermediate II).</text>
</comment>
<keyword evidence="1 10" id="KW-1003">Cell membrane</keyword>
<dbReference type="CDD" id="cd03785">
    <property type="entry name" value="GT28_MurG"/>
    <property type="match status" value="1"/>
</dbReference>
<reference evidence="13 14" key="1">
    <citation type="submission" date="2019-02" db="EMBL/GenBank/DDBJ databases">
        <title>Deep-cultivation of Planctomycetes and their phenomic and genomic characterization uncovers novel biology.</title>
        <authorList>
            <person name="Wiegand S."/>
            <person name="Jogler M."/>
            <person name="Boedeker C."/>
            <person name="Pinto D."/>
            <person name="Vollmers J."/>
            <person name="Rivas-Marin E."/>
            <person name="Kohn T."/>
            <person name="Peeters S.H."/>
            <person name="Heuer A."/>
            <person name="Rast P."/>
            <person name="Oberbeckmann S."/>
            <person name="Bunk B."/>
            <person name="Jeske O."/>
            <person name="Meyerdierks A."/>
            <person name="Storesund J.E."/>
            <person name="Kallscheuer N."/>
            <person name="Luecker S."/>
            <person name="Lage O.M."/>
            <person name="Pohl T."/>
            <person name="Merkel B.J."/>
            <person name="Hornburger P."/>
            <person name="Mueller R.-W."/>
            <person name="Bruemmer F."/>
            <person name="Labrenz M."/>
            <person name="Spormann A.M."/>
            <person name="Op den Camp H."/>
            <person name="Overmann J."/>
            <person name="Amann R."/>
            <person name="Jetten M.S.M."/>
            <person name="Mascher T."/>
            <person name="Medema M.H."/>
            <person name="Devos D.P."/>
            <person name="Kaster A.-K."/>
            <person name="Ovreas L."/>
            <person name="Rohde M."/>
            <person name="Galperin M.Y."/>
            <person name="Jogler C."/>
        </authorList>
    </citation>
    <scope>NUCLEOTIDE SEQUENCE [LARGE SCALE GENOMIC DNA]</scope>
    <source>
        <strain evidence="13 14">Pan44</strain>
    </source>
</reference>
<evidence type="ECO:0000256" key="3">
    <source>
        <dbReference type="ARBA" id="ARBA00022676"/>
    </source>
</evidence>
<keyword evidence="6 10" id="KW-0573">Peptidoglycan synthesis</keyword>
<feature type="binding site" evidence="10">
    <location>
        <begin position="15"/>
        <end position="17"/>
    </location>
    <ligand>
        <name>UDP-N-acetyl-alpha-D-glucosamine</name>
        <dbReference type="ChEBI" id="CHEBI:57705"/>
    </ligand>
</feature>
<feature type="domain" description="Glycosyl transferase family 28 C-terminal" evidence="12">
    <location>
        <begin position="186"/>
        <end position="353"/>
    </location>
</feature>
<dbReference type="GO" id="GO:0051991">
    <property type="term" value="F:UDP-N-acetyl-D-glucosamine:N-acetylmuramoyl-L-alanyl-D-glutamyl-meso-2,6-diaminopimelyl-D-alanyl-D-alanine-diphosphoundecaprenol 4-beta-N-acetylglucosaminlytransferase activity"/>
    <property type="evidence" value="ECO:0007669"/>
    <property type="project" value="RHEA"/>
</dbReference>
<dbReference type="GO" id="GO:0005975">
    <property type="term" value="P:carbohydrate metabolic process"/>
    <property type="evidence" value="ECO:0007669"/>
    <property type="project" value="InterPro"/>
</dbReference>
<dbReference type="InterPro" id="IPR004276">
    <property type="entry name" value="GlycoTrans_28_N"/>
</dbReference>
<feature type="domain" description="Glycosyltransferase family 28 N-terminal" evidence="11">
    <location>
        <begin position="8"/>
        <end position="145"/>
    </location>
</feature>
<evidence type="ECO:0000313" key="14">
    <source>
        <dbReference type="Proteomes" id="UP000315700"/>
    </source>
</evidence>
<evidence type="ECO:0000256" key="8">
    <source>
        <dbReference type="ARBA" id="ARBA00023306"/>
    </source>
</evidence>
<feature type="binding site" evidence="10">
    <location>
        <position position="169"/>
    </location>
    <ligand>
        <name>UDP-N-acetyl-alpha-D-glucosamine</name>
        <dbReference type="ChEBI" id="CHEBI:57705"/>
    </ligand>
</feature>
<feature type="binding site" evidence="10">
    <location>
        <position position="192"/>
    </location>
    <ligand>
        <name>UDP-N-acetyl-alpha-D-glucosamine</name>
        <dbReference type="ChEBI" id="CHEBI:57705"/>
    </ligand>
</feature>
<protein>
    <recommendedName>
        <fullName evidence="10">UDP-N-acetylglucosamine--N-acetylmuramyl-(pentapeptide) pyrophosphoryl-undecaprenol N-acetylglucosamine transferase</fullName>
        <ecNumber evidence="10">2.4.1.227</ecNumber>
    </recommendedName>
    <alternativeName>
        <fullName evidence="10">Undecaprenyl-PP-MurNAc-pentapeptide-UDPGlcNAc GlcNAc transferase</fullName>
    </alternativeName>
</protein>
<keyword evidence="2 10" id="KW-0132">Cell division</keyword>
<dbReference type="FunCoup" id="A0A517SJQ6">
    <property type="interactions" value="275"/>
</dbReference>
<evidence type="ECO:0000256" key="5">
    <source>
        <dbReference type="ARBA" id="ARBA00022960"/>
    </source>
</evidence>
<dbReference type="AlphaFoldDB" id="A0A517SJQ6"/>
<keyword evidence="3 10" id="KW-0328">Glycosyltransferase</keyword>
<evidence type="ECO:0000259" key="11">
    <source>
        <dbReference type="Pfam" id="PF03033"/>
    </source>
</evidence>
<gene>
    <name evidence="10 13" type="primary">murG</name>
    <name evidence="13" type="ORF">Pan44_43890</name>
</gene>
<keyword evidence="14" id="KW-1185">Reference proteome</keyword>
<dbReference type="GO" id="GO:0008360">
    <property type="term" value="P:regulation of cell shape"/>
    <property type="evidence" value="ECO:0007669"/>
    <property type="project" value="UniProtKB-KW"/>
</dbReference>
<dbReference type="GO" id="GO:0050511">
    <property type="term" value="F:undecaprenyldiphospho-muramoylpentapeptide beta-N-acetylglucosaminyltransferase activity"/>
    <property type="evidence" value="ECO:0007669"/>
    <property type="project" value="UniProtKB-UniRule"/>
</dbReference>
<dbReference type="UniPathway" id="UPA00219"/>
<keyword evidence="5 10" id="KW-0133">Cell shape</keyword>
<evidence type="ECO:0000259" key="12">
    <source>
        <dbReference type="Pfam" id="PF04101"/>
    </source>
</evidence>
<dbReference type="RefSeq" id="WP_145033679.1">
    <property type="nucleotide sequence ID" value="NZ_CP036271.1"/>
</dbReference>
<evidence type="ECO:0000256" key="1">
    <source>
        <dbReference type="ARBA" id="ARBA00022475"/>
    </source>
</evidence>
<dbReference type="SUPFAM" id="SSF53756">
    <property type="entry name" value="UDP-Glycosyltransferase/glycogen phosphorylase"/>
    <property type="match status" value="1"/>
</dbReference>